<organism evidence="1 2">
    <name type="scientific">Adineta steineri</name>
    <dbReference type="NCBI Taxonomy" id="433720"/>
    <lineage>
        <taxon>Eukaryota</taxon>
        <taxon>Metazoa</taxon>
        <taxon>Spiralia</taxon>
        <taxon>Gnathifera</taxon>
        <taxon>Rotifera</taxon>
        <taxon>Eurotatoria</taxon>
        <taxon>Bdelloidea</taxon>
        <taxon>Adinetida</taxon>
        <taxon>Adinetidae</taxon>
        <taxon>Adineta</taxon>
    </lineage>
</organism>
<reference evidence="1" key="1">
    <citation type="submission" date="2021-02" db="EMBL/GenBank/DDBJ databases">
        <authorList>
            <person name="Nowell W R."/>
        </authorList>
    </citation>
    <scope>NUCLEOTIDE SEQUENCE</scope>
</reference>
<name>A0A819PUT3_9BILA</name>
<dbReference type="EMBL" id="CAJOAZ010003538">
    <property type="protein sequence ID" value="CAF4013774.1"/>
    <property type="molecule type" value="Genomic_DNA"/>
</dbReference>
<feature type="non-terminal residue" evidence="1">
    <location>
        <position position="1"/>
    </location>
</feature>
<evidence type="ECO:0000313" key="2">
    <source>
        <dbReference type="Proteomes" id="UP000663844"/>
    </source>
</evidence>
<comment type="caution">
    <text evidence="1">The sequence shown here is derived from an EMBL/GenBank/DDBJ whole genome shotgun (WGS) entry which is preliminary data.</text>
</comment>
<accession>A0A819PUT3</accession>
<sequence length="31" mass="3660">EQALLADTNIDSKMSKARRYWSNLVNGYDWN</sequence>
<dbReference type="Proteomes" id="UP000663844">
    <property type="component" value="Unassembled WGS sequence"/>
</dbReference>
<evidence type="ECO:0000313" key="1">
    <source>
        <dbReference type="EMBL" id="CAF4013774.1"/>
    </source>
</evidence>
<proteinExistence type="predicted"/>
<dbReference type="AlphaFoldDB" id="A0A819PUT3"/>
<protein>
    <submittedName>
        <fullName evidence="1">Uncharacterized protein</fullName>
    </submittedName>
</protein>
<gene>
    <name evidence="1" type="ORF">OXD698_LOCUS30269</name>
</gene>